<dbReference type="Proteomes" id="UP000242450">
    <property type="component" value="Chromosome 11"/>
</dbReference>
<feature type="region of interest" description="Disordered" evidence="5">
    <location>
        <begin position="158"/>
        <end position="178"/>
    </location>
</feature>
<dbReference type="Pfam" id="PF15323">
    <property type="entry name" value="Ashwin"/>
    <property type="match status" value="1"/>
</dbReference>
<comment type="similarity">
    <text evidence="2">Belongs to the ashwin family.</text>
</comment>
<dbReference type="PANTHER" id="PTHR28359:SF1">
    <property type="entry name" value="ASHWIN"/>
    <property type="match status" value="1"/>
</dbReference>
<comment type="caution">
    <text evidence="6">The sequence shown here is derived from an EMBL/GenBank/DDBJ whole genome shotgun (WGS) entry which is preliminary data.</text>
</comment>
<dbReference type="AlphaFoldDB" id="A0A212CW25"/>
<organism evidence="6 7">
    <name type="scientific">Cervus elaphus hippelaphus</name>
    <name type="common">European red deer</name>
    <dbReference type="NCBI Taxonomy" id="46360"/>
    <lineage>
        <taxon>Eukaryota</taxon>
        <taxon>Metazoa</taxon>
        <taxon>Chordata</taxon>
        <taxon>Craniata</taxon>
        <taxon>Vertebrata</taxon>
        <taxon>Euteleostomi</taxon>
        <taxon>Mammalia</taxon>
        <taxon>Eutheria</taxon>
        <taxon>Laurasiatheria</taxon>
        <taxon>Artiodactyla</taxon>
        <taxon>Ruminantia</taxon>
        <taxon>Pecora</taxon>
        <taxon>Cervidae</taxon>
        <taxon>Cervinae</taxon>
        <taxon>Cervus</taxon>
    </lineage>
</organism>
<evidence type="ECO:0000256" key="2">
    <source>
        <dbReference type="ARBA" id="ARBA00007855"/>
    </source>
</evidence>
<dbReference type="OrthoDB" id="10071059at2759"/>
<feature type="compositionally biased region" description="Low complexity" evidence="5">
    <location>
        <begin position="225"/>
        <end position="246"/>
    </location>
</feature>
<dbReference type="GO" id="GO:0005634">
    <property type="term" value="C:nucleus"/>
    <property type="evidence" value="ECO:0007669"/>
    <property type="project" value="UniProtKB-SubCell"/>
</dbReference>
<evidence type="ECO:0000256" key="1">
    <source>
        <dbReference type="ARBA" id="ARBA00004123"/>
    </source>
</evidence>
<comment type="subcellular location">
    <subcellularLocation>
        <location evidence="1">Nucleus</location>
    </subcellularLocation>
</comment>
<dbReference type="GO" id="GO:0072669">
    <property type="term" value="C:tRNA-splicing ligase complex"/>
    <property type="evidence" value="ECO:0007669"/>
    <property type="project" value="InterPro"/>
</dbReference>
<feature type="compositionally biased region" description="Pro residues" evidence="5">
    <location>
        <begin position="267"/>
        <end position="278"/>
    </location>
</feature>
<keyword evidence="4" id="KW-0539">Nucleus</keyword>
<evidence type="ECO:0000313" key="6">
    <source>
        <dbReference type="EMBL" id="OWK10208.1"/>
    </source>
</evidence>
<protein>
    <recommendedName>
        <fullName evidence="3">Ashwin</fullName>
    </recommendedName>
</protein>
<sequence>MRLHRDWKRQCPRQGALSLLYAPGDILRLEPAQHPSLPGEAERDARHTQSDYTPVAAAPAVTSLPGRLLAGDLWVAGRGLLATTMAGDVGGRSCTDSELLLHPELLSQEFLLLTLEQKNITVENDMRVNKDSLTDLYVQHAIPLPQRDLPRNRWGKMMEKKREQHEIKNETKRSIPADGLRKRPLIVFDGSSTSTSIKVKKTENGDNDRLRPPPQASATSNAFRKLSNSSSSVSPLVLSSNLPVNNKVEHSNNDTKQDHDFRHRKGPPGPVKSPPPSPVGATPVKLKRAAPKEEAEATINLKPPEAKRKIQHVTWP</sequence>
<evidence type="ECO:0000256" key="5">
    <source>
        <dbReference type="SAM" id="MobiDB-lite"/>
    </source>
</evidence>
<dbReference type="GO" id="GO:0048598">
    <property type="term" value="P:embryonic morphogenesis"/>
    <property type="evidence" value="ECO:0007669"/>
    <property type="project" value="InterPro"/>
</dbReference>
<evidence type="ECO:0000313" key="7">
    <source>
        <dbReference type="Proteomes" id="UP000242450"/>
    </source>
</evidence>
<evidence type="ECO:0000256" key="3">
    <source>
        <dbReference type="ARBA" id="ARBA00015134"/>
    </source>
</evidence>
<name>A0A212CW25_CEREH</name>
<keyword evidence="7" id="KW-1185">Reference proteome</keyword>
<dbReference type="EMBL" id="MKHE01000011">
    <property type="protein sequence ID" value="OWK10208.1"/>
    <property type="molecule type" value="Genomic_DNA"/>
</dbReference>
<dbReference type="PANTHER" id="PTHR28359">
    <property type="entry name" value="ASHWIN"/>
    <property type="match status" value="1"/>
</dbReference>
<evidence type="ECO:0000256" key="4">
    <source>
        <dbReference type="ARBA" id="ARBA00023242"/>
    </source>
</evidence>
<feature type="region of interest" description="Disordered" evidence="5">
    <location>
        <begin position="196"/>
        <end position="316"/>
    </location>
</feature>
<feature type="compositionally biased region" description="Basic and acidic residues" evidence="5">
    <location>
        <begin position="247"/>
        <end position="261"/>
    </location>
</feature>
<gene>
    <name evidence="6" type="ORF">Celaphus_00005795</name>
</gene>
<accession>A0A212CW25</accession>
<proteinExistence type="inferred from homology"/>
<dbReference type="InterPro" id="IPR024887">
    <property type="entry name" value="Ashwin"/>
</dbReference>
<reference evidence="6 7" key="1">
    <citation type="journal article" date="2018" name="Mol. Genet. Genomics">
        <title>The red deer Cervus elaphus genome CerEla1.0: sequencing, annotating, genes, and chromosomes.</title>
        <authorList>
            <person name="Bana N.A."/>
            <person name="Nyiri A."/>
            <person name="Nagy J."/>
            <person name="Frank K."/>
            <person name="Nagy T."/>
            <person name="Steger V."/>
            <person name="Schiller M."/>
            <person name="Lakatos P."/>
            <person name="Sugar L."/>
            <person name="Horn P."/>
            <person name="Barta E."/>
            <person name="Orosz L."/>
        </authorList>
    </citation>
    <scope>NUCLEOTIDE SEQUENCE [LARGE SCALE GENOMIC DNA]</scope>
    <source>
        <strain evidence="6">Hungarian</strain>
    </source>
</reference>
<feature type="compositionally biased region" description="Basic and acidic residues" evidence="5">
    <location>
        <begin position="200"/>
        <end position="211"/>
    </location>
</feature>